<feature type="active site" description="Charge relay system" evidence="6">
    <location>
        <position position="213"/>
    </location>
</feature>
<organism evidence="9 10">
    <name type="scientific">Actinoalloteichus hoggarensis</name>
    <dbReference type="NCBI Taxonomy" id="1470176"/>
    <lineage>
        <taxon>Bacteria</taxon>
        <taxon>Bacillati</taxon>
        <taxon>Actinomycetota</taxon>
        <taxon>Actinomycetes</taxon>
        <taxon>Pseudonocardiales</taxon>
        <taxon>Pseudonocardiaceae</taxon>
        <taxon>Actinoalloteichus</taxon>
    </lineage>
</organism>
<dbReference type="EC" id="3.4.16.-" evidence="9"/>
<dbReference type="SUPFAM" id="SSF141986">
    <property type="entry name" value="LD-carboxypeptidase A C-terminal domain-like"/>
    <property type="match status" value="1"/>
</dbReference>
<evidence type="ECO:0000256" key="6">
    <source>
        <dbReference type="PIRSR" id="PIRSR028757-1"/>
    </source>
</evidence>
<dbReference type="GO" id="GO:0006508">
    <property type="term" value="P:proteolysis"/>
    <property type="evidence" value="ECO:0007669"/>
    <property type="project" value="UniProtKB-KW"/>
</dbReference>
<evidence type="ECO:0000256" key="3">
    <source>
        <dbReference type="ARBA" id="ARBA00022670"/>
    </source>
</evidence>
<dbReference type="Gene3D" id="3.50.30.60">
    <property type="entry name" value="LD-carboxypeptidase A C-terminal domain-like"/>
    <property type="match status" value="1"/>
</dbReference>
<keyword evidence="3" id="KW-0645">Protease</keyword>
<dbReference type="AlphaFoldDB" id="A0A221W3A7"/>
<dbReference type="Proteomes" id="UP000204221">
    <property type="component" value="Chromosome"/>
</dbReference>
<keyword evidence="4 9" id="KW-0378">Hydrolase</keyword>
<comment type="similarity">
    <text evidence="1">Belongs to the peptidase S66 family.</text>
</comment>
<evidence type="ECO:0000256" key="5">
    <source>
        <dbReference type="ARBA" id="ARBA00022825"/>
    </source>
</evidence>
<dbReference type="SUPFAM" id="SSF52317">
    <property type="entry name" value="Class I glutamine amidotransferase-like"/>
    <property type="match status" value="1"/>
</dbReference>
<dbReference type="InterPro" id="IPR029062">
    <property type="entry name" value="Class_I_gatase-like"/>
</dbReference>
<dbReference type="Pfam" id="PF02016">
    <property type="entry name" value="Peptidase_S66"/>
    <property type="match status" value="1"/>
</dbReference>
<dbReference type="OrthoDB" id="9807329at2"/>
<evidence type="ECO:0000256" key="4">
    <source>
        <dbReference type="ARBA" id="ARBA00022801"/>
    </source>
</evidence>
<keyword evidence="10" id="KW-1185">Reference proteome</keyword>
<feature type="domain" description="LD-carboxypeptidase N-terminal" evidence="7">
    <location>
        <begin position="16"/>
        <end position="134"/>
    </location>
</feature>
<dbReference type="PANTHER" id="PTHR30237">
    <property type="entry name" value="MURAMOYLTETRAPEPTIDE CARBOXYPEPTIDASE"/>
    <property type="match status" value="1"/>
</dbReference>
<dbReference type="InterPro" id="IPR027461">
    <property type="entry name" value="Carboxypeptidase_A_C_sf"/>
</dbReference>
<dbReference type="GO" id="GO:0004180">
    <property type="term" value="F:carboxypeptidase activity"/>
    <property type="evidence" value="ECO:0007669"/>
    <property type="project" value="UniProtKB-KW"/>
</dbReference>
<gene>
    <name evidence="9" type="primary">ykfA</name>
    <name evidence="9" type="ORF">AHOG_13160</name>
</gene>
<dbReference type="InterPro" id="IPR040449">
    <property type="entry name" value="Peptidase_S66_N"/>
</dbReference>
<dbReference type="PANTHER" id="PTHR30237:SF2">
    <property type="entry name" value="MUREIN TETRAPEPTIDE CARBOXYPEPTIDASE"/>
    <property type="match status" value="1"/>
</dbReference>
<protein>
    <submittedName>
        <fullName evidence="9">Putative murein peptide carboxypeptidase</fullName>
        <ecNumber evidence="9">3.4.16.-</ecNumber>
    </submittedName>
</protein>
<name>A0A221W3A7_9PSEU</name>
<keyword evidence="5" id="KW-0720">Serine protease</keyword>
<dbReference type="InterPro" id="IPR003507">
    <property type="entry name" value="S66_fam"/>
</dbReference>
<dbReference type="RefSeq" id="WP_093941632.1">
    <property type="nucleotide sequence ID" value="NZ_CP022521.1"/>
</dbReference>
<reference evidence="9 10" key="1">
    <citation type="submission" date="2017-07" db="EMBL/GenBank/DDBJ databases">
        <title>Complete genome sequence of Actinoalloteichus hoggarensis DSM 45943, type strain of Actinoalloteichus hoggarensis.</title>
        <authorList>
            <person name="Ruckert C."/>
            <person name="Nouioui I."/>
            <person name="Willmese J."/>
            <person name="van Wezel G."/>
            <person name="Klenk H.-P."/>
            <person name="Kalinowski J."/>
            <person name="Zotchev S.B."/>
        </authorList>
    </citation>
    <scope>NUCLEOTIDE SEQUENCE [LARGE SCALE GENOMIC DNA]</scope>
    <source>
        <strain evidence="9 10">DSM 45943</strain>
    </source>
</reference>
<dbReference type="InterPro" id="IPR040921">
    <property type="entry name" value="Peptidase_S66C"/>
</dbReference>
<proteinExistence type="inferred from homology"/>
<feature type="domain" description="LD-carboxypeptidase C-terminal" evidence="8">
    <location>
        <begin position="181"/>
        <end position="293"/>
    </location>
</feature>
<evidence type="ECO:0000259" key="7">
    <source>
        <dbReference type="Pfam" id="PF02016"/>
    </source>
</evidence>
<dbReference type="PIRSF" id="PIRSF028757">
    <property type="entry name" value="LD-carboxypeptidase"/>
    <property type="match status" value="1"/>
</dbReference>
<dbReference type="Pfam" id="PF17676">
    <property type="entry name" value="Peptidase_S66C"/>
    <property type="match status" value="1"/>
</dbReference>
<evidence type="ECO:0000259" key="8">
    <source>
        <dbReference type="Pfam" id="PF17676"/>
    </source>
</evidence>
<evidence type="ECO:0000313" key="10">
    <source>
        <dbReference type="Proteomes" id="UP000204221"/>
    </source>
</evidence>
<accession>A0A221W3A7</accession>
<sequence>MTGARRPGRLVPGDRVAIVAPAGPVTATMLEAGVSILTGWGLDVVIGDHVLDRHPDFPYLAGRDEDRAADLAKAWSDPDIAGVLCARGGYGCTRTLQRLDLAALAELPPKVFAGSSDVTALHQAFGSRLDLVTLFSPMVGSAPFVEHPGAVETLRRTLLEPETTLVLGRPGAGPLVSGRARGVSWGGNLSLLAADLGTVDAYPPPPGSIVLLEDVGEDLYRLDRMLTQLDRAGWWANVAGVALGSWTDCGPLEAVRTLLLDRLGGLGVPIGWELGFGHCDDQLTVPLGVPVELDADAGTLRLDEPALD</sequence>
<feature type="active site" description="Charge relay system" evidence="6">
    <location>
        <position position="278"/>
    </location>
</feature>
<evidence type="ECO:0000256" key="1">
    <source>
        <dbReference type="ARBA" id="ARBA00010233"/>
    </source>
</evidence>
<dbReference type="CDD" id="cd07025">
    <property type="entry name" value="Peptidase_S66"/>
    <property type="match status" value="1"/>
</dbReference>
<dbReference type="GO" id="GO:0008236">
    <property type="term" value="F:serine-type peptidase activity"/>
    <property type="evidence" value="ECO:0007669"/>
    <property type="project" value="UniProtKB-KW"/>
</dbReference>
<dbReference type="InterPro" id="IPR027478">
    <property type="entry name" value="LdcA_N"/>
</dbReference>
<evidence type="ECO:0000313" key="9">
    <source>
        <dbReference type="EMBL" id="ASO20275.1"/>
    </source>
</evidence>
<feature type="active site" description="Nucleophile" evidence="6">
    <location>
        <position position="116"/>
    </location>
</feature>
<evidence type="ECO:0000256" key="2">
    <source>
        <dbReference type="ARBA" id="ARBA00022645"/>
    </source>
</evidence>
<dbReference type="EMBL" id="CP022521">
    <property type="protein sequence ID" value="ASO20275.1"/>
    <property type="molecule type" value="Genomic_DNA"/>
</dbReference>
<keyword evidence="2 9" id="KW-0121">Carboxypeptidase</keyword>
<dbReference type="Gene3D" id="3.40.50.10740">
    <property type="entry name" value="Class I glutamine amidotransferase-like"/>
    <property type="match status" value="1"/>
</dbReference>
<dbReference type="KEGG" id="ahg:AHOG_13160"/>